<dbReference type="Gene3D" id="3.50.50.60">
    <property type="entry name" value="FAD/NAD(P)-binding domain"/>
    <property type="match status" value="1"/>
</dbReference>
<comment type="caution">
    <text evidence="1">The sequence shown here is derived from an EMBL/GenBank/DDBJ whole genome shotgun (WGS) entry which is preliminary data.</text>
</comment>
<dbReference type="SUPFAM" id="SSF160104">
    <property type="entry name" value="Acetoacetate decarboxylase-like"/>
    <property type="match status" value="1"/>
</dbReference>
<dbReference type="EMBL" id="JAHZST010000015">
    <property type="protein sequence ID" value="MBW8185634.1"/>
    <property type="molecule type" value="Genomic_DNA"/>
</dbReference>
<dbReference type="Pfam" id="PF13450">
    <property type="entry name" value="NAD_binding_8"/>
    <property type="match status" value="1"/>
</dbReference>
<dbReference type="InterPro" id="IPR036188">
    <property type="entry name" value="FAD/NAD-bd_sf"/>
</dbReference>
<dbReference type="Gene3D" id="2.40.400.10">
    <property type="entry name" value="Acetoacetate decarboxylase-like"/>
    <property type="match status" value="1"/>
</dbReference>
<dbReference type="Proteomes" id="UP001195963">
    <property type="component" value="Unassembled WGS sequence"/>
</dbReference>
<reference evidence="1 2" key="1">
    <citation type="submission" date="2021-07" db="EMBL/GenBank/DDBJ databases">
        <title>Shewanella sp. nov, isolated from SCS.</title>
        <authorList>
            <person name="Cao W.R."/>
        </authorList>
    </citation>
    <scope>NUCLEOTIDE SEQUENCE [LARGE SCALE GENOMIC DNA]</scope>
    <source>
        <strain evidence="1 2">NR704-98</strain>
    </source>
</reference>
<proteinExistence type="predicted"/>
<sequence length="1040" mass="117625">MEQSRPNFIYPSGSMLMHSPLILNKADMYGFFMKGKELNLQKSIDTSLNQVAGSSMYFKVLSPYVLTSFTRVDKAYSAYPQDRDKGWIQETDIITWVMVGRKKSATSDDISHVYFHPLHIFVNDAMALINGRELFGYPKYMCEYEMPMPGQPLTKLSLAAKSFKIFSAETELAMHPLLEVNCEAKEEEQLSTADAISQTWQLFKDQTDFIPELDSLGEEQLFSLLFKPAIDQVFLKQLPDSSGDKAVYQAITAAPAKVNKVHSLSLLENDLLATVFDNDSFPLKESLGVELGEQHVLLPYHVNFDFEVPAGEVLVDNSELKKEKIAILGGGVAAITAAACLTEQPGWQNRYEIDIYQMGWRIGGKGASGRNAEYGQRIEEHGLHIWFGFYQNAFSLMRKAYEELDRPAGTPLATFLDAFKPHNFIVLQENVGGDSDSWPIVFPERSGLPGDNTETLTLWKVVKAAFSWIRQWLSDMDEILDESNSESAKPIHWFSEEWFERLNDKIDDSLEDARESLSTLGDKLECHFNQLIGRECDDHVHHDDEGLIESAVDSLRARLEERFIDKLETNDELRRLYIAADLGLTILKGMFADDVFAKGFDAINDYDYREWLTKHGANQTFTVDSAPVRGFYDLVFAYEKGDFDKPNLEAGTIIRSMLRIAFCYQGGVMWKMQAGMGDTVFTPYYEILKRRGVRFHFFNRVDNLVCENNSIQAIEITEQAQLKEGVNEYNPFVDVKGLDCWPSVPNYEQLNAEEAQLLQDKNINLEHFWSDWEQVYQAKFNQPLSTKRLEKGVDFDKVIFGLSIGSVPHVASEVINQSPPLAQAVDKVQTVATQAYQLWLNQDLEGIGWPLKTEDNQEPVLSGFTEPFDTWASMDQLLDKEDWPSGGAPKNASYFCSALPVDSYPPQSDTQFPQQKTEEAKAGAIGQLKTEIHKLWGNVGGTFPWQWLHDPQSRQGEARFDSQYWRANVDPSERYVLSVKGSSQYRIDTDGTGIDNLFVTGDWIKTGINAGCVEAATMAGMHTSKAISGYPKVIKGEKDF</sequence>
<evidence type="ECO:0000313" key="1">
    <source>
        <dbReference type="EMBL" id="MBW8185634.1"/>
    </source>
</evidence>
<accession>A0ABS7E7H8</accession>
<name>A0ABS7E7H8_9GAMM</name>
<dbReference type="RefSeq" id="WP_220111037.1">
    <property type="nucleotide sequence ID" value="NZ_JAHZST010000015.1"/>
</dbReference>
<keyword evidence="2" id="KW-1185">Reference proteome</keyword>
<dbReference type="PANTHER" id="PTHR43563">
    <property type="entry name" value="AMINE OXIDASE"/>
    <property type="match status" value="1"/>
</dbReference>
<dbReference type="PANTHER" id="PTHR43563:SF1">
    <property type="entry name" value="AMINE OXIDASE [FLAVIN-CONTAINING] B"/>
    <property type="match status" value="1"/>
</dbReference>
<gene>
    <name evidence="1" type="ORF">K0625_18500</name>
</gene>
<evidence type="ECO:0000313" key="2">
    <source>
        <dbReference type="Proteomes" id="UP001195963"/>
    </source>
</evidence>
<organism evidence="1 2">
    <name type="scientific">Shewanella nanhaiensis</name>
    <dbReference type="NCBI Taxonomy" id="2864872"/>
    <lineage>
        <taxon>Bacteria</taxon>
        <taxon>Pseudomonadati</taxon>
        <taxon>Pseudomonadota</taxon>
        <taxon>Gammaproteobacteria</taxon>
        <taxon>Alteromonadales</taxon>
        <taxon>Shewanellaceae</taxon>
        <taxon>Shewanella</taxon>
    </lineage>
</organism>
<dbReference type="SUPFAM" id="SSF51905">
    <property type="entry name" value="FAD/NAD(P)-binding domain"/>
    <property type="match status" value="1"/>
</dbReference>
<dbReference type="InterPro" id="IPR023375">
    <property type="entry name" value="ADC_dom_sf"/>
</dbReference>
<protein>
    <submittedName>
        <fullName evidence="1">NAD(P)-binding protein</fullName>
    </submittedName>
</protein>
<dbReference type="InterPro" id="IPR050703">
    <property type="entry name" value="Flavin_MAO"/>
</dbReference>